<organism evidence="6 7">
    <name type="scientific">Raoultella terrigena</name>
    <name type="common">Klebsiella terrigena</name>
    <dbReference type="NCBI Taxonomy" id="577"/>
    <lineage>
        <taxon>Bacteria</taxon>
        <taxon>Pseudomonadati</taxon>
        <taxon>Pseudomonadota</taxon>
        <taxon>Gammaproteobacteria</taxon>
        <taxon>Enterobacterales</taxon>
        <taxon>Enterobacteriaceae</taxon>
        <taxon>Klebsiella/Raoultella group</taxon>
        <taxon>Raoultella</taxon>
    </lineage>
</organism>
<evidence type="ECO:0000313" key="7">
    <source>
        <dbReference type="Proteomes" id="UP000339249"/>
    </source>
</evidence>
<dbReference type="InterPro" id="IPR045854">
    <property type="entry name" value="NO2/SO3_Rdtase_4Fe4S_sf"/>
</dbReference>
<dbReference type="Gene3D" id="3.30.413.10">
    <property type="entry name" value="Sulfite Reductase Hemoprotein, domain 1"/>
    <property type="match status" value="1"/>
</dbReference>
<dbReference type="AlphaFoldDB" id="A0A4U9CZM3"/>
<evidence type="ECO:0000256" key="2">
    <source>
        <dbReference type="ARBA" id="ARBA00022723"/>
    </source>
</evidence>
<accession>A0A4U9CZM3</accession>
<keyword evidence="4" id="KW-0411">Iron-sulfur</keyword>
<evidence type="ECO:0000256" key="1">
    <source>
        <dbReference type="ARBA" id="ARBA00022485"/>
    </source>
</evidence>
<sequence length="45" mass="4965">MIGTVNALEQRLEDIITPMDISIIGCVVNGPGRSAGFDARRHRRQ</sequence>
<name>A0A4U9CZM3_RAOTE</name>
<evidence type="ECO:0000256" key="3">
    <source>
        <dbReference type="ARBA" id="ARBA00023004"/>
    </source>
</evidence>
<dbReference type="GO" id="GO:0046429">
    <property type="term" value="F:4-hydroxy-3-methylbut-2-en-1-yl diphosphate synthase activity (ferredoxin)"/>
    <property type="evidence" value="ECO:0007669"/>
    <property type="project" value="UniProtKB-EC"/>
</dbReference>
<evidence type="ECO:0000256" key="4">
    <source>
        <dbReference type="ARBA" id="ARBA00023014"/>
    </source>
</evidence>
<evidence type="ECO:0000313" key="6">
    <source>
        <dbReference type="EMBL" id="VTN10831.1"/>
    </source>
</evidence>
<keyword evidence="1" id="KW-0004">4Fe-4S</keyword>
<dbReference type="EC" id="1.17.7.1" evidence="6"/>
<keyword evidence="6" id="KW-0560">Oxidoreductase</keyword>
<gene>
    <name evidence="6" type="primary">ispG_2</name>
    <name evidence="6" type="ORF">NCTC9185_02763</name>
</gene>
<protein>
    <submittedName>
        <fullName evidence="6">4-hydroxy-3-methylbut-2-en-1-yl diphosphate synthase</fullName>
        <ecNumber evidence="6">1.17.7.1</ecNumber>
    </submittedName>
</protein>
<proteinExistence type="predicted"/>
<dbReference type="EMBL" id="CABDVU010000001">
    <property type="protein sequence ID" value="VTN10831.1"/>
    <property type="molecule type" value="Genomic_DNA"/>
</dbReference>
<reference evidence="6 7" key="1">
    <citation type="submission" date="2019-04" db="EMBL/GenBank/DDBJ databases">
        <authorList>
            <consortium name="Pathogen Informatics"/>
        </authorList>
    </citation>
    <scope>NUCLEOTIDE SEQUENCE [LARGE SCALE GENOMIC DNA]</scope>
    <source>
        <strain evidence="6 7">NCTC9185</strain>
    </source>
</reference>
<dbReference type="InterPro" id="IPR058579">
    <property type="entry name" value="IspG_C"/>
</dbReference>
<dbReference type="Pfam" id="PF26540">
    <property type="entry name" value="GcpE_C"/>
    <property type="match status" value="1"/>
</dbReference>
<keyword evidence="3" id="KW-0408">Iron</keyword>
<feature type="domain" description="IspG C-terminal" evidence="5">
    <location>
        <begin position="2"/>
        <end position="35"/>
    </location>
</feature>
<evidence type="ECO:0000259" key="5">
    <source>
        <dbReference type="Pfam" id="PF26540"/>
    </source>
</evidence>
<dbReference type="GO" id="GO:0046872">
    <property type="term" value="F:metal ion binding"/>
    <property type="evidence" value="ECO:0007669"/>
    <property type="project" value="UniProtKB-KW"/>
</dbReference>
<dbReference type="Proteomes" id="UP000339249">
    <property type="component" value="Unassembled WGS sequence"/>
</dbReference>
<dbReference type="GO" id="GO:0051539">
    <property type="term" value="F:4 iron, 4 sulfur cluster binding"/>
    <property type="evidence" value="ECO:0007669"/>
    <property type="project" value="UniProtKB-KW"/>
</dbReference>
<keyword evidence="2" id="KW-0479">Metal-binding</keyword>